<organism evidence="1 2">
    <name type="scientific">Rhizobium chutanense</name>
    <dbReference type="NCBI Taxonomy" id="2035448"/>
    <lineage>
        <taxon>Bacteria</taxon>
        <taxon>Pseudomonadati</taxon>
        <taxon>Pseudomonadota</taxon>
        <taxon>Alphaproteobacteria</taxon>
        <taxon>Hyphomicrobiales</taxon>
        <taxon>Rhizobiaceae</taxon>
        <taxon>Rhizobium/Agrobacterium group</taxon>
        <taxon>Rhizobium</taxon>
    </lineage>
</organism>
<dbReference type="EMBL" id="NWSV01000002">
    <property type="protein sequence ID" value="PDT05739.1"/>
    <property type="molecule type" value="Genomic_DNA"/>
</dbReference>
<evidence type="ECO:0000313" key="2">
    <source>
        <dbReference type="Proteomes" id="UP000220768"/>
    </source>
</evidence>
<gene>
    <name evidence="1" type="ORF">CO666_03810</name>
</gene>
<name>A0A2A6JIE5_9HYPH</name>
<accession>A0A2A6JIE5</accession>
<evidence type="ECO:0000313" key="1">
    <source>
        <dbReference type="EMBL" id="PDT05739.1"/>
    </source>
</evidence>
<dbReference type="Pfam" id="PF11185">
    <property type="entry name" value="DUF2971"/>
    <property type="match status" value="1"/>
</dbReference>
<keyword evidence="2" id="KW-1185">Reference proteome</keyword>
<sequence>MVDFNRDPIRPDRWEGTPETLYHYCSSSTFQLIISNRKVRLSDLTQSNDSAEGEWYWEILKGLYDGEELPAWIATARSHHAARNFRFATLGLCLSEEHDLLSQWRGYADNGSGFCIEFNPTELIGGAPNGPAIHKAIYSPDEQHEVVQWVRQKQQYRKPTDNILENSAFFQFVFKNHGFQEEKEWRLISIEDRCDCDYGARGNRIVPYRDMDITPNAIRSVRLGPRHSTPRPVIERMLDRYGFTDVEVNSATATYR</sequence>
<reference evidence="1 2" key="1">
    <citation type="submission" date="2017-09" db="EMBL/GenBank/DDBJ databases">
        <title>Comparative genomics of rhizobia isolated from Phaseolus vulgaris in China.</title>
        <authorList>
            <person name="Tong W."/>
        </authorList>
    </citation>
    <scope>NUCLEOTIDE SEQUENCE [LARGE SCALE GENOMIC DNA]</scope>
    <source>
        <strain evidence="1 2">C5</strain>
    </source>
</reference>
<evidence type="ECO:0008006" key="3">
    <source>
        <dbReference type="Google" id="ProtNLM"/>
    </source>
</evidence>
<protein>
    <recommendedName>
        <fullName evidence="3">DUF2971 domain-containing protein</fullName>
    </recommendedName>
</protein>
<dbReference type="InterPro" id="IPR021352">
    <property type="entry name" value="DUF2971"/>
</dbReference>
<proteinExistence type="predicted"/>
<dbReference type="RefSeq" id="WP_097610811.1">
    <property type="nucleotide sequence ID" value="NZ_NWSV01000002.1"/>
</dbReference>
<dbReference type="Proteomes" id="UP000220768">
    <property type="component" value="Unassembled WGS sequence"/>
</dbReference>
<comment type="caution">
    <text evidence="1">The sequence shown here is derived from an EMBL/GenBank/DDBJ whole genome shotgun (WGS) entry which is preliminary data.</text>
</comment>
<dbReference type="AlphaFoldDB" id="A0A2A6JIE5"/>